<evidence type="ECO:0000313" key="1">
    <source>
        <dbReference type="EMBL" id="KAI9909843.1"/>
    </source>
</evidence>
<sequence length="702" mass="74984">MKALELAFWRKPLPPASVSPSVQAHAHAPQEMARTLGLFDLLMIGIGGTVGSGVFATAGLIARTYAGPAATLSWLLAGLGCLLSSFSFMELACRIPSAGSTYAYAYHAVGELPAFLAGFLLTLEYGVASAGGARSWSDKLTHWMHAHVGVRGPAWMKSQDSVVDVYAGLLIATCTGLILSGTHASTFVVNLVTCTKITVVLFIIVVGLWHMEPHNLVPFVPDAAIVQRQGHDARAFGWSGVLVGASASFFGYIGYDEVCCLAGEAKAPGTNIPRAVVGTVLGAAALSILATLSLVGMQKYTHLDAQESYGTAFASRGLDWAASFVATGEVVTMPITTFIGFLAQPRVQYAMATDGLLPAVFASMDDRGCLVRGTLVCGACATLLAVFVPFHVLWNFISSGILVAFNLTNTSLLLLRASRRRTTAPSDEASTTVGSTSTPGYAVQLIGYLVSSFLAAFLWQKSVIARVPLAPSRGRSSTLHRALHHVGPLAAVVFTLVALGFMLALHKAEKQAAARKAPAHPTASVAIVLSSTKPKDVFETSGRKRQDPSRAIDRDEDDNDTVISHDDEDGDRHGQILEAVSRSDRDPPRSKRGHEKEDGQAQAWKHIPDDNDDDGPSFRAPFVPFTPCVAIFFNWFLLAQMDGASIVLILLWLLLAVGVYFGYSRHSSLASQQTQYHQLAQHEGTREKTRGTGRVDDSSSGM</sequence>
<accession>A0ACC0VVR9</accession>
<dbReference type="EMBL" id="CM047585">
    <property type="protein sequence ID" value="KAI9909843.1"/>
    <property type="molecule type" value="Genomic_DNA"/>
</dbReference>
<proteinExistence type="predicted"/>
<reference evidence="1 2" key="1">
    <citation type="journal article" date="2022" name="bioRxiv">
        <title>The genome of the oomycete Peronosclerospora sorghi, a cosmopolitan pathogen of maize and sorghum, is inflated with dispersed pseudogenes.</title>
        <authorList>
            <person name="Fletcher K."/>
            <person name="Martin F."/>
            <person name="Isakeit T."/>
            <person name="Cavanaugh K."/>
            <person name="Magill C."/>
            <person name="Michelmore R."/>
        </authorList>
    </citation>
    <scope>NUCLEOTIDE SEQUENCE [LARGE SCALE GENOMIC DNA]</scope>
    <source>
        <strain evidence="1">P6</strain>
    </source>
</reference>
<evidence type="ECO:0000313" key="2">
    <source>
        <dbReference type="Proteomes" id="UP001163321"/>
    </source>
</evidence>
<comment type="caution">
    <text evidence="1">The sequence shown here is derived from an EMBL/GenBank/DDBJ whole genome shotgun (WGS) entry which is preliminary data.</text>
</comment>
<gene>
    <name evidence="1" type="ORF">PsorP6_011063</name>
</gene>
<dbReference type="Proteomes" id="UP001163321">
    <property type="component" value="Chromosome 6"/>
</dbReference>
<organism evidence="1 2">
    <name type="scientific">Peronosclerospora sorghi</name>
    <dbReference type="NCBI Taxonomy" id="230839"/>
    <lineage>
        <taxon>Eukaryota</taxon>
        <taxon>Sar</taxon>
        <taxon>Stramenopiles</taxon>
        <taxon>Oomycota</taxon>
        <taxon>Peronosporomycetes</taxon>
        <taxon>Peronosporales</taxon>
        <taxon>Peronosporaceae</taxon>
        <taxon>Peronosclerospora</taxon>
    </lineage>
</organism>
<protein>
    <submittedName>
        <fullName evidence="1">Uncharacterized protein</fullName>
    </submittedName>
</protein>
<name>A0ACC0VVR9_9STRA</name>
<keyword evidence="2" id="KW-1185">Reference proteome</keyword>